<dbReference type="PANTHER" id="PTHR23057:SF0">
    <property type="entry name" value="JUXTAPOSED WITH ANOTHER ZINC FINGER PROTEIN 1"/>
    <property type="match status" value="1"/>
</dbReference>
<evidence type="ECO:0000256" key="4">
    <source>
        <dbReference type="ARBA" id="ARBA00022833"/>
    </source>
</evidence>
<evidence type="ECO:0000313" key="7">
    <source>
        <dbReference type="EMBL" id="JAS79312.1"/>
    </source>
</evidence>
<evidence type="ECO:0000256" key="5">
    <source>
        <dbReference type="PROSITE-ProRule" id="PRU00042"/>
    </source>
</evidence>
<keyword evidence="4" id="KW-0862">Zinc</keyword>
<evidence type="ECO:0000256" key="3">
    <source>
        <dbReference type="ARBA" id="ARBA00022771"/>
    </source>
</evidence>
<dbReference type="InterPro" id="IPR051580">
    <property type="entry name" value="ZnF-Chromatin_assoc"/>
</dbReference>
<dbReference type="EMBL" id="GECU01028394">
    <property type="protein sequence ID" value="JAS79312.1"/>
    <property type="molecule type" value="Transcribed_RNA"/>
</dbReference>
<accession>A0A1B6HXA8</accession>
<dbReference type="AlphaFoldDB" id="A0A1B6HXA8"/>
<evidence type="ECO:0000259" key="6">
    <source>
        <dbReference type="PROSITE" id="PS50157"/>
    </source>
</evidence>
<keyword evidence="1" id="KW-0479">Metal-binding</keyword>
<sequence length="119" mass="13592">ALFAEKIDFNDESFSSLPCMSDDSDEYGYDDAFKDASGRYVLGKNFQCPVKTCKKVYTSSYGLRYHMDHGHTAEKTSERRPYVCNIGSCKKSYKNNNGLKYHITHAHKGVVYNESDYMA</sequence>
<gene>
    <name evidence="7" type="ORF">g.57873</name>
</gene>
<evidence type="ECO:0000256" key="2">
    <source>
        <dbReference type="ARBA" id="ARBA00022737"/>
    </source>
</evidence>
<dbReference type="InterPro" id="IPR013087">
    <property type="entry name" value="Znf_C2H2_type"/>
</dbReference>
<organism evidence="7">
    <name type="scientific">Homalodisca liturata</name>
    <dbReference type="NCBI Taxonomy" id="320908"/>
    <lineage>
        <taxon>Eukaryota</taxon>
        <taxon>Metazoa</taxon>
        <taxon>Ecdysozoa</taxon>
        <taxon>Arthropoda</taxon>
        <taxon>Hexapoda</taxon>
        <taxon>Insecta</taxon>
        <taxon>Pterygota</taxon>
        <taxon>Neoptera</taxon>
        <taxon>Paraneoptera</taxon>
        <taxon>Hemiptera</taxon>
        <taxon>Auchenorrhyncha</taxon>
        <taxon>Membracoidea</taxon>
        <taxon>Cicadellidae</taxon>
        <taxon>Cicadellinae</taxon>
        <taxon>Proconiini</taxon>
        <taxon>Homalodisca</taxon>
    </lineage>
</organism>
<reference evidence="7" key="1">
    <citation type="submission" date="2015-11" db="EMBL/GenBank/DDBJ databases">
        <title>De novo transcriptome assembly of four potential Pierce s Disease insect vectors from Arizona vineyards.</title>
        <authorList>
            <person name="Tassone E.E."/>
        </authorList>
    </citation>
    <scope>NUCLEOTIDE SEQUENCE</scope>
</reference>
<protein>
    <recommendedName>
        <fullName evidence="6">C2H2-type domain-containing protein</fullName>
    </recommendedName>
</protein>
<dbReference type="Pfam" id="PF00096">
    <property type="entry name" value="zf-C2H2"/>
    <property type="match status" value="1"/>
</dbReference>
<feature type="domain" description="C2H2-type" evidence="6">
    <location>
        <begin position="46"/>
        <end position="76"/>
    </location>
</feature>
<dbReference type="GO" id="GO:0008270">
    <property type="term" value="F:zinc ion binding"/>
    <property type="evidence" value="ECO:0007669"/>
    <property type="project" value="UniProtKB-KW"/>
</dbReference>
<dbReference type="SUPFAM" id="SSF57667">
    <property type="entry name" value="beta-beta-alpha zinc fingers"/>
    <property type="match status" value="1"/>
</dbReference>
<keyword evidence="3 5" id="KW-0863">Zinc-finger</keyword>
<proteinExistence type="predicted"/>
<dbReference type="PROSITE" id="PS50157">
    <property type="entry name" value="ZINC_FINGER_C2H2_2"/>
    <property type="match status" value="2"/>
</dbReference>
<feature type="domain" description="C2H2-type" evidence="6">
    <location>
        <begin position="82"/>
        <end position="109"/>
    </location>
</feature>
<dbReference type="PANTHER" id="PTHR23057">
    <property type="entry name" value="JUXTAPOSED WITH ANOTHER ZINC FINGER PROTEIN 1"/>
    <property type="match status" value="1"/>
</dbReference>
<dbReference type="GO" id="GO:0005634">
    <property type="term" value="C:nucleus"/>
    <property type="evidence" value="ECO:0007669"/>
    <property type="project" value="TreeGrafter"/>
</dbReference>
<dbReference type="SMART" id="SM00355">
    <property type="entry name" value="ZnF_C2H2"/>
    <property type="match status" value="2"/>
</dbReference>
<keyword evidence="2" id="KW-0677">Repeat</keyword>
<dbReference type="Gene3D" id="3.30.160.60">
    <property type="entry name" value="Classic Zinc Finger"/>
    <property type="match status" value="2"/>
</dbReference>
<dbReference type="PROSITE" id="PS00028">
    <property type="entry name" value="ZINC_FINGER_C2H2_1"/>
    <property type="match status" value="2"/>
</dbReference>
<dbReference type="InterPro" id="IPR036236">
    <property type="entry name" value="Znf_C2H2_sf"/>
</dbReference>
<feature type="non-terminal residue" evidence="7">
    <location>
        <position position="1"/>
    </location>
</feature>
<name>A0A1B6HXA8_9HEMI</name>
<evidence type="ECO:0000256" key="1">
    <source>
        <dbReference type="ARBA" id="ARBA00022723"/>
    </source>
</evidence>